<comment type="caution">
    <text evidence="1">The sequence shown here is derived from an EMBL/GenBank/DDBJ whole genome shotgun (WGS) entry which is preliminary data.</text>
</comment>
<dbReference type="EMBL" id="CM055096">
    <property type="protein sequence ID" value="KAJ7557122.1"/>
    <property type="molecule type" value="Genomic_DNA"/>
</dbReference>
<evidence type="ECO:0000313" key="1">
    <source>
        <dbReference type="EMBL" id="KAJ7557122.1"/>
    </source>
</evidence>
<protein>
    <submittedName>
        <fullName evidence="1">Uncharacterized protein</fullName>
    </submittedName>
</protein>
<dbReference type="Proteomes" id="UP001162992">
    <property type="component" value="Chromosome 5"/>
</dbReference>
<keyword evidence="2" id="KW-1185">Reference proteome</keyword>
<accession>A0ACC2DSK7</accession>
<organism evidence="1 2">
    <name type="scientific">Diphasiastrum complanatum</name>
    <name type="common">Issler's clubmoss</name>
    <name type="synonym">Lycopodium complanatum</name>
    <dbReference type="NCBI Taxonomy" id="34168"/>
    <lineage>
        <taxon>Eukaryota</taxon>
        <taxon>Viridiplantae</taxon>
        <taxon>Streptophyta</taxon>
        <taxon>Embryophyta</taxon>
        <taxon>Tracheophyta</taxon>
        <taxon>Lycopodiopsida</taxon>
        <taxon>Lycopodiales</taxon>
        <taxon>Lycopodiaceae</taxon>
        <taxon>Lycopodioideae</taxon>
        <taxon>Diphasiastrum</taxon>
    </lineage>
</organism>
<gene>
    <name evidence="1" type="ORF">O6H91_05G111900</name>
</gene>
<proteinExistence type="predicted"/>
<reference evidence="2" key="1">
    <citation type="journal article" date="2024" name="Proc. Natl. Acad. Sci. U.S.A.">
        <title>Extraordinary preservation of gene collinearity over three hundred million years revealed in homosporous lycophytes.</title>
        <authorList>
            <person name="Li C."/>
            <person name="Wickell D."/>
            <person name="Kuo L.Y."/>
            <person name="Chen X."/>
            <person name="Nie B."/>
            <person name="Liao X."/>
            <person name="Peng D."/>
            <person name="Ji J."/>
            <person name="Jenkins J."/>
            <person name="Williams M."/>
            <person name="Shu S."/>
            <person name="Plott C."/>
            <person name="Barry K."/>
            <person name="Rajasekar S."/>
            <person name="Grimwood J."/>
            <person name="Han X."/>
            <person name="Sun S."/>
            <person name="Hou Z."/>
            <person name="He W."/>
            <person name="Dai G."/>
            <person name="Sun C."/>
            <person name="Schmutz J."/>
            <person name="Leebens-Mack J.H."/>
            <person name="Li F.W."/>
            <person name="Wang L."/>
        </authorList>
    </citation>
    <scope>NUCLEOTIDE SEQUENCE [LARGE SCALE GENOMIC DNA]</scope>
    <source>
        <strain evidence="2">cv. PW_Plant_1</strain>
    </source>
</reference>
<sequence length="484" mass="53124">MGYEQIPAQAPHVVFLPFPSQGHIIPAIQFAETLASKGFTVTFVCAEHRIAKIRKSHGSGLNQSIRLIGLPEELQAEELDCIDRGTLSFMTEIKIAENMPPAFDQTVNGLIEDSKKESSVPAPLCIISDFFVSWSQDTANKFKIPRYVFYPSPSLCLAPMLYLPCLIEQGVVPLAPDTRNIVIPGLPPPWDVSDMPKSWHQSAPKEWREFAFRNLLRLHESSGILVNTFYEIEGEAIGAVRDEAINPNKVPIYPIGPILPSNFFKVEPFAQEAFSQQDNECLNWLDEQASSSVLYISFGSVAIPSIRQIQEIAKALDACQQAFLWILKLPPSATQATVLPEGFLSRTHSRGLISSTWAPQLLILSHPSTGGFLSHCGWNSTLESICTGVPMIPLPQFAEQPMNSKMVTERLKMGVKLRTGADGVAESGDIEKAVKILMQEEEGLAARKRAIALKEAAARAVAEGGSSYTALKAFIQAAVTHTQT</sequence>
<evidence type="ECO:0000313" key="2">
    <source>
        <dbReference type="Proteomes" id="UP001162992"/>
    </source>
</evidence>
<name>A0ACC2DSK7_DIPCM</name>